<evidence type="ECO:0000313" key="2">
    <source>
        <dbReference type="RefSeq" id="XP_065650953.1"/>
    </source>
</evidence>
<evidence type="ECO:0000313" key="1">
    <source>
        <dbReference type="Proteomes" id="UP001652625"/>
    </source>
</evidence>
<reference evidence="2" key="1">
    <citation type="submission" date="2025-08" db="UniProtKB">
        <authorList>
            <consortium name="RefSeq"/>
        </authorList>
    </citation>
    <scope>IDENTIFICATION</scope>
</reference>
<name>A0ABM4BPB5_HYDVU</name>
<dbReference type="Proteomes" id="UP001652625">
    <property type="component" value="Chromosome 04"/>
</dbReference>
<protein>
    <submittedName>
        <fullName evidence="2">Uncharacterized protein LOC136079159</fullName>
    </submittedName>
</protein>
<gene>
    <name evidence="2" type="primary">LOC136079159</name>
</gene>
<organism evidence="1 2">
    <name type="scientific">Hydra vulgaris</name>
    <name type="common">Hydra</name>
    <name type="synonym">Hydra attenuata</name>
    <dbReference type="NCBI Taxonomy" id="6087"/>
    <lineage>
        <taxon>Eukaryota</taxon>
        <taxon>Metazoa</taxon>
        <taxon>Cnidaria</taxon>
        <taxon>Hydrozoa</taxon>
        <taxon>Hydroidolina</taxon>
        <taxon>Anthoathecata</taxon>
        <taxon>Aplanulata</taxon>
        <taxon>Hydridae</taxon>
        <taxon>Hydra</taxon>
    </lineage>
</organism>
<keyword evidence="1" id="KW-1185">Reference proteome</keyword>
<proteinExistence type="predicted"/>
<accession>A0ABM4BPB5</accession>
<dbReference type="GeneID" id="136079159"/>
<dbReference type="RefSeq" id="XP_065650953.1">
    <property type="nucleotide sequence ID" value="XM_065794881.1"/>
</dbReference>
<sequence length="132" mass="15028">MSCLTNELDEDKKSIVAVECLVWLLPTLPQKADDTIDSALKTLEDRGVKQPMLLYVSGQYFIKADNTVITLPCCSCFIEALEYLLMAFYVFAVEYPNEFFYGFLERVLNMKSTVQSSAIADLLRQLTFVQKC</sequence>